<evidence type="ECO:0000256" key="4">
    <source>
        <dbReference type="ARBA" id="ARBA00022496"/>
    </source>
</evidence>
<evidence type="ECO:0000256" key="9">
    <source>
        <dbReference type="ARBA" id="ARBA00023136"/>
    </source>
</evidence>
<dbReference type="InterPro" id="IPR039426">
    <property type="entry name" value="TonB-dep_rcpt-like"/>
</dbReference>
<dbReference type="InterPro" id="IPR000531">
    <property type="entry name" value="Beta-barrel_TonB"/>
</dbReference>
<keyword evidence="9 11" id="KW-0472">Membrane</keyword>
<proteinExistence type="inferred from homology"/>
<dbReference type="InterPro" id="IPR036942">
    <property type="entry name" value="Beta-barrel_TonB_sf"/>
</dbReference>
<sequence length="899" mass="97155">MAVSDLHRPVGSNHLPSAPRCEKLCLSNRHTGNNPTTDGGILMRCTIRTGRSLLAGGALLAIAMVTGTGAYAQETGNAMQSGEGQAAAADDGGFPEIIVSANRRDESILKAPTSVLALDQQQLDVRAVKSAADLAAFSPGLVLTPSPTGGSNISIRGISSTAGAATTGVYIDNTPIQSRAIGYSPGNLYPTIFDLERVEVLRGPQGTLFGAGSEGGTVRFIQTQPGLSEYSAYGRAEVSTTKNGGTAYEIGGAVGGPLVEDRIGFRASAFFRRDAGWIDYYTGTANVEDPTGAAGVDSVSFDRDERTDKDSNWAETLALRGALKIRLGDNLTLSPSLNYQRVYRHESVQTFWATMSDYGSGDFQAPRFEPTVDDAHVPIDGPVHQPSREKFWLPSLNAEWEIGGLTLISDTAYFNRKSSSYYNSYILYDLTYAGFPVPQPGNFSYANYINRQENWTQELRLQPTDSDGPFNWIAGLFYQHADQVAEQPVRSNFMGQLPRLYGAVQDGAPFGPGSSAYLNWYGQDPIDGVLTWYGHFRTLDKQYAAFAQLDYNITDRLKLTVGARLSRVENRFDSDYSGPQNNLNAPLGRPCTQEGGCTPGEGAYAINYLSAENETAQTAFSPKFLLSYDLDERNMIYASATKGFRPGGGQAGLPPACNAGLVMLGYTDENGNGAAPTSYDSDSVWSYEAGAKGAIGGNLLRYAVSGYYLKWKNIQSSVFVNACYQSFVTNLDDATAKGFDLDLTLHPMRPLTLGLTVAYNHTRFDSEIAPAGAVVYSKGSAIPDSGAPWQVTLSGDYTIPLADDEFYLHADYLYSSAMRQTGDTDPQTVSYDATLNPIGKTEQVNVRAGLRFSSIDLSLFARNLTNQAPSLARTHAGALVWTDRTWEPRSIGVTAALRY</sequence>
<feature type="domain" description="TonB-dependent receptor plug" evidence="15">
    <location>
        <begin position="109"/>
        <end position="217"/>
    </location>
</feature>
<evidence type="ECO:0000313" key="17">
    <source>
        <dbReference type="Proteomes" id="UP000284395"/>
    </source>
</evidence>
<keyword evidence="16" id="KW-0675">Receptor</keyword>
<keyword evidence="8 12" id="KW-0798">TonB box</keyword>
<dbReference type="InterPro" id="IPR012910">
    <property type="entry name" value="Plug_dom"/>
</dbReference>
<keyword evidence="3 11" id="KW-1134">Transmembrane beta strand</keyword>
<evidence type="ECO:0000256" key="10">
    <source>
        <dbReference type="ARBA" id="ARBA00023237"/>
    </source>
</evidence>
<evidence type="ECO:0000256" key="6">
    <source>
        <dbReference type="ARBA" id="ARBA00023004"/>
    </source>
</evidence>
<evidence type="ECO:0000256" key="8">
    <source>
        <dbReference type="ARBA" id="ARBA00023077"/>
    </source>
</evidence>
<feature type="domain" description="TonB-dependent receptor-like beta-barrel" evidence="14">
    <location>
        <begin position="418"/>
        <end position="864"/>
    </location>
</feature>
<dbReference type="Pfam" id="PF00593">
    <property type="entry name" value="TonB_dep_Rec_b-barrel"/>
    <property type="match status" value="1"/>
</dbReference>
<dbReference type="AlphaFoldDB" id="A0A420EKU2"/>
<dbReference type="PANTHER" id="PTHR32552">
    <property type="entry name" value="FERRICHROME IRON RECEPTOR-RELATED"/>
    <property type="match status" value="1"/>
</dbReference>
<feature type="transmembrane region" description="Helical" evidence="13">
    <location>
        <begin position="53"/>
        <end position="72"/>
    </location>
</feature>
<dbReference type="GO" id="GO:0009279">
    <property type="term" value="C:cell outer membrane"/>
    <property type="evidence" value="ECO:0007669"/>
    <property type="project" value="UniProtKB-SubCell"/>
</dbReference>
<dbReference type="GO" id="GO:0006826">
    <property type="term" value="P:iron ion transport"/>
    <property type="evidence" value="ECO:0007669"/>
    <property type="project" value="UniProtKB-KW"/>
</dbReference>
<evidence type="ECO:0000256" key="3">
    <source>
        <dbReference type="ARBA" id="ARBA00022452"/>
    </source>
</evidence>
<dbReference type="PROSITE" id="PS52016">
    <property type="entry name" value="TONB_DEPENDENT_REC_3"/>
    <property type="match status" value="1"/>
</dbReference>
<keyword evidence="6" id="KW-0408">Iron</keyword>
<evidence type="ECO:0000256" key="2">
    <source>
        <dbReference type="ARBA" id="ARBA00022448"/>
    </source>
</evidence>
<dbReference type="EMBL" id="RAPF01000004">
    <property type="protein sequence ID" value="RKF21224.1"/>
    <property type="molecule type" value="Genomic_DNA"/>
</dbReference>
<name>A0A420EKU2_9SPHN</name>
<keyword evidence="5 11" id="KW-0812">Transmembrane</keyword>
<dbReference type="SUPFAM" id="SSF56935">
    <property type="entry name" value="Porins"/>
    <property type="match status" value="1"/>
</dbReference>
<gene>
    <name evidence="16" type="ORF">D6851_09980</name>
</gene>
<dbReference type="OrthoDB" id="9760333at2"/>
<reference evidence="16 17" key="1">
    <citation type="submission" date="2018-09" db="EMBL/GenBank/DDBJ databases">
        <title>Altererythrobacter spongiae sp. nov., isolated from a marine sponge.</title>
        <authorList>
            <person name="Zhuang L."/>
            <person name="Luo L."/>
        </authorList>
    </citation>
    <scope>NUCLEOTIDE SEQUENCE [LARGE SCALE GENOMIC DNA]</scope>
    <source>
        <strain evidence="16 17">HN-Y73</strain>
    </source>
</reference>
<dbReference type="Pfam" id="PF07715">
    <property type="entry name" value="Plug"/>
    <property type="match status" value="1"/>
</dbReference>
<keyword evidence="13" id="KW-1133">Transmembrane helix</keyword>
<dbReference type="Gene3D" id="2.40.170.20">
    <property type="entry name" value="TonB-dependent receptor, beta-barrel domain"/>
    <property type="match status" value="1"/>
</dbReference>
<comment type="subcellular location">
    <subcellularLocation>
        <location evidence="1 11">Cell outer membrane</location>
        <topology evidence="1 11">Multi-pass membrane protein</topology>
    </subcellularLocation>
</comment>
<comment type="caution">
    <text evidence="16">The sequence shown here is derived from an EMBL/GenBank/DDBJ whole genome shotgun (WGS) entry which is preliminary data.</text>
</comment>
<comment type="similarity">
    <text evidence="11 12">Belongs to the TonB-dependent receptor family.</text>
</comment>
<evidence type="ECO:0000259" key="15">
    <source>
        <dbReference type="Pfam" id="PF07715"/>
    </source>
</evidence>
<keyword evidence="17" id="KW-1185">Reference proteome</keyword>
<evidence type="ECO:0000256" key="7">
    <source>
        <dbReference type="ARBA" id="ARBA00023065"/>
    </source>
</evidence>
<evidence type="ECO:0000256" key="11">
    <source>
        <dbReference type="PROSITE-ProRule" id="PRU01360"/>
    </source>
</evidence>
<dbReference type="Proteomes" id="UP000284395">
    <property type="component" value="Unassembled WGS sequence"/>
</dbReference>
<evidence type="ECO:0000259" key="14">
    <source>
        <dbReference type="Pfam" id="PF00593"/>
    </source>
</evidence>
<dbReference type="PANTHER" id="PTHR32552:SF81">
    <property type="entry name" value="TONB-DEPENDENT OUTER MEMBRANE RECEPTOR"/>
    <property type="match status" value="1"/>
</dbReference>
<evidence type="ECO:0000256" key="5">
    <source>
        <dbReference type="ARBA" id="ARBA00022692"/>
    </source>
</evidence>
<organism evidence="16 17">
    <name type="scientific">Altericroceibacterium spongiae</name>
    <dbReference type="NCBI Taxonomy" id="2320269"/>
    <lineage>
        <taxon>Bacteria</taxon>
        <taxon>Pseudomonadati</taxon>
        <taxon>Pseudomonadota</taxon>
        <taxon>Alphaproteobacteria</taxon>
        <taxon>Sphingomonadales</taxon>
        <taxon>Erythrobacteraceae</taxon>
        <taxon>Altericroceibacterium</taxon>
    </lineage>
</organism>
<evidence type="ECO:0000256" key="13">
    <source>
        <dbReference type="SAM" id="Phobius"/>
    </source>
</evidence>
<keyword evidence="7" id="KW-0406">Ion transport</keyword>
<evidence type="ECO:0000313" key="16">
    <source>
        <dbReference type="EMBL" id="RKF21224.1"/>
    </source>
</evidence>
<evidence type="ECO:0000256" key="12">
    <source>
        <dbReference type="RuleBase" id="RU003357"/>
    </source>
</evidence>
<evidence type="ECO:0000256" key="1">
    <source>
        <dbReference type="ARBA" id="ARBA00004571"/>
    </source>
</evidence>
<keyword evidence="2 11" id="KW-0813">Transport</keyword>
<protein>
    <submittedName>
        <fullName evidence="16">TonB-dependent receptor</fullName>
    </submittedName>
</protein>
<accession>A0A420EKU2</accession>
<keyword evidence="10 11" id="KW-0998">Cell outer membrane</keyword>
<keyword evidence="4" id="KW-0410">Iron transport</keyword>